<dbReference type="PANTHER" id="PTHR43744:SF9">
    <property type="entry name" value="POLYGALACTURONAN_RHAMNOGALACTURONAN TRANSPORT SYSTEM PERMEASE PROTEIN YTCP"/>
    <property type="match status" value="1"/>
</dbReference>
<dbReference type="InterPro" id="IPR000515">
    <property type="entry name" value="MetI-like"/>
</dbReference>
<proteinExistence type="inferred from homology"/>
<dbReference type="PANTHER" id="PTHR43744">
    <property type="entry name" value="ABC TRANSPORTER PERMEASE PROTEIN MG189-RELATED-RELATED"/>
    <property type="match status" value="1"/>
</dbReference>
<keyword evidence="6 7" id="KW-0472">Membrane</keyword>
<keyword evidence="10" id="KW-1185">Reference proteome</keyword>
<sequence length="295" mass="33885">MIKARSREDRLFDALNYSLVLLLCAIVIYPLYFIIVASFSDPYEVNTGQMWLFPTEISFEGYKRIFQNDTLWLGYRNSLIYMVIGTCINVVLTITGAYPLSRKDFYGRGFFMVMIVFTMFFSGGLIPTYLLVKDFGMVNTLWALIIPNAIVVWNLIVARTFFTQSIPEEVREAAFIDGCSNIRFFMTIVVPLSKAIIAVMVLFYAVSHWNSFFSALIYLRDENKYPLQLVLRHILIQNQVQENFDMGDLDSTVMLQLAEQIKYGAIILASIPVLILYPFLQKYFVKGIMIGSLKG</sequence>
<dbReference type="SUPFAM" id="SSF161098">
    <property type="entry name" value="MetI-like"/>
    <property type="match status" value="1"/>
</dbReference>
<evidence type="ECO:0000256" key="7">
    <source>
        <dbReference type="RuleBase" id="RU363032"/>
    </source>
</evidence>
<accession>A0ABT2UD11</accession>
<dbReference type="Proteomes" id="UP001652445">
    <property type="component" value="Unassembled WGS sequence"/>
</dbReference>
<reference evidence="9 10" key="1">
    <citation type="submission" date="2022-09" db="EMBL/GenBank/DDBJ databases">
        <authorList>
            <person name="Han X.L."/>
            <person name="Wang Q."/>
            <person name="Lu T."/>
        </authorList>
    </citation>
    <scope>NUCLEOTIDE SEQUENCE [LARGE SCALE GENOMIC DNA]</scope>
    <source>
        <strain evidence="9 10">WQ 127069</strain>
    </source>
</reference>
<dbReference type="EMBL" id="JAOQIO010000024">
    <property type="protein sequence ID" value="MCU6792527.1"/>
    <property type="molecule type" value="Genomic_DNA"/>
</dbReference>
<evidence type="ECO:0000313" key="10">
    <source>
        <dbReference type="Proteomes" id="UP001652445"/>
    </source>
</evidence>
<feature type="transmembrane region" description="Helical" evidence="7">
    <location>
        <begin position="261"/>
        <end position="280"/>
    </location>
</feature>
<evidence type="ECO:0000256" key="4">
    <source>
        <dbReference type="ARBA" id="ARBA00022692"/>
    </source>
</evidence>
<dbReference type="CDD" id="cd06261">
    <property type="entry name" value="TM_PBP2"/>
    <property type="match status" value="1"/>
</dbReference>
<feature type="transmembrane region" description="Helical" evidence="7">
    <location>
        <begin position="110"/>
        <end position="130"/>
    </location>
</feature>
<dbReference type="InterPro" id="IPR035906">
    <property type="entry name" value="MetI-like_sf"/>
</dbReference>
<evidence type="ECO:0000256" key="6">
    <source>
        <dbReference type="ARBA" id="ARBA00023136"/>
    </source>
</evidence>
<dbReference type="Pfam" id="PF00528">
    <property type="entry name" value="BPD_transp_1"/>
    <property type="match status" value="1"/>
</dbReference>
<evidence type="ECO:0000256" key="2">
    <source>
        <dbReference type="ARBA" id="ARBA00022448"/>
    </source>
</evidence>
<feature type="transmembrane region" description="Helical" evidence="7">
    <location>
        <begin position="142"/>
        <end position="162"/>
    </location>
</feature>
<comment type="similarity">
    <text evidence="7">Belongs to the binding-protein-dependent transport system permease family.</text>
</comment>
<feature type="transmembrane region" description="Helical" evidence="7">
    <location>
        <begin position="182"/>
        <end position="206"/>
    </location>
</feature>
<organism evidence="9 10">
    <name type="scientific">Paenibacillus baimaensis</name>
    <dbReference type="NCBI Taxonomy" id="2982185"/>
    <lineage>
        <taxon>Bacteria</taxon>
        <taxon>Bacillati</taxon>
        <taxon>Bacillota</taxon>
        <taxon>Bacilli</taxon>
        <taxon>Bacillales</taxon>
        <taxon>Paenibacillaceae</taxon>
        <taxon>Paenibacillus</taxon>
    </lineage>
</organism>
<dbReference type="PROSITE" id="PS50928">
    <property type="entry name" value="ABC_TM1"/>
    <property type="match status" value="1"/>
</dbReference>
<evidence type="ECO:0000259" key="8">
    <source>
        <dbReference type="PROSITE" id="PS50928"/>
    </source>
</evidence>
<keyword evidence="2 7" id="KW-0813">Transport</keyword>
<evidence type="ECO:0000313" key="9">
    <source>
        <dbReference type="EMBL" id="MCU6792527.1"/>
    </source>
</evidence>
<feature type="transmembrane region" description="Helical" evidence="7">
    <location>
        <begin position="20"/>
        <end position="40"/>
    </location>
</feature>
<keyword evidence="3" id="KW-1003">Cell membrane</keyword>
<keyword evidence="5 7" id="KW-1133">Transmembrane helix</keyword>
<evidence type="ECO:0000256" key="3">
    <source>
        <dbReference type="ARBA" id="ARBA00022475"/>
    </source>
</evidence>
<dbReference type="Gene3D" id="1.10.3720.10">
    <property type="entry name" value="MetI-like"/>
    <property type="match status" value="1"/>
</dbReference>
<evidence type="ECO:0000256" key="5">
    <source>
        <dbReference type="ARBA" id="ARBA00022989"/>
    </source>
</evidence>
<feature type="transmembrane region" description="Helical" evidence="7">
    <location>
        <begin position="79"/>
        <end position="98"/>
    </location>
</feature>
<comment type="caution">
    <text evidence="9">The sequence shown here is derived from an EMBL/GenBank/DDBJ whole genome shotgun (WGS) entry which is preliminary data.</text>
</comment>
<protein>
    <submittedName>
        <fullName evidence="9">Carbohydrate ABC transporter permease</fullName>
    </submittedName>
</protein>
<comment type="subcellular location">
    <subcellularLocation>
        <location evidence="1 7">Cell membrane</location>
        <topology evidence="1 7">Multi-pass membrane protein</topology>
    </subcellularLocation>
</comment>
<evidence type="ECO:0000256" key="1">
    <source>
        <dbReference type="ARBA" id="ARBA00004651"/>
    </source>
</evidence>
<dbReference type="RefSeq" id="WP_262683917.1">
    <property type="nucleotide sequence ID" value="NZ_JAOQIO010000024.1"/>
</dbReference>
<feature type="domain" description="ABC transmembrane type-1" evidence="8">
    <location>
        <begin position="75"/>
        <end position="284"/>
    </location>
</feature>
<keyword evidence="4 7" id="KW-0812">Transmembrane</keyword>
<gene>
    <name evidence="9" type="ORF">OB236_10340</name>
</gene>
<name>A0ABT2UD11_9BACL</name>